<dbReference type="EMBL" id="JAKXMK010000013">
    <property type="protein sequence ID" value="MCH6167374.1"/>
    <property type="molecule type" value="Genomic_DNA"/>
</dbReference>
<dbReference type="InterPro" id="IPR036291">
    <property type="entry name" value="NAD(P)-bd_dom_sf"/>
</dbReference>
<dbReference type="PANTHER" id="PTHR43103">
    <property type="entry name" value="NUCLEOSIDE-DIPHOSPHATE-SUGAR EPIMERASE"/>
    <property type="match status" value="1"/>
</dbReference>
<comment type="caution">
    <text evidence="5">The sequence shown here is derived from an EMBL/GenBank/DDBJ whole genome shotgun (WGS) entry which is preliminary data.</text>
</comment>
<evidence type="ECO:0000256" key="1">
    <source>
        <dbReference type="ARBA" id="ARBA00007637"/>
    </source>
</evidence>
<proteinExistence type="inferred from homology"/>
<evidence type="ECO:0000313" key="6">
    <source>
        <dbReference type="Proteomes" id="UP001299970"/>
    </source>
</evidence>
<dbReference type="InterPro" id="IPR001509">
    <property type="entry name" value="Epimerase_deHydtase"/>
</dbReference>
<dbReference type="Gene3D" id="3.40.50.720">
    <property type="entry name" value="NAD(P)-binding Rossmann-like Domain"/>
    <property type="match status" value="1"/>
</dbReference>
<feature type="domain" description="NAD-dependent epimerase/dehydratase" evidence="4">
    <location>
        <begin position="3"/>
        <end position="169"/>
    </location>
</feature>
<reference evidence="5 6" key="1">
    <citation type="submission" date="2022-03" db="EMBL/GenBank/DDBJ databases">
        <title>Pseudonocardia alaer sp. nov., a novel actinomycete isolated from reed forest soil.</title>
        <authorList>
            <person name="Wang L."/>
        </authorList>
    </citation>
    <scope>NUCLEOTIDE SEQUENCE [LARGE SCALE GENOMIC DNA]</scope>
    <source>
        <strain evidence="5 6">Y-16303</strain>
    </source>
</reference>
<organism evidence="5 6">
    <name type="scientific">Pseudonocardia alaniniphila</name>
    <dbReference type="NCBI Taxonomy" id="75291"/>
    <lineage>
        <taxon>Bacteria</taxon>
        <taxon>Bacillati</taxon>
        <taxon>Actinomycetota</taxon>
        <taxon>Actinomycetes</taxon>
        <taxon>Pseudonocardiales</taxon>
        <taxon>Pseudonocardiaceae</taxon>
        <taxon>Pseudonocardia</taxon>
    </lineage>
</organism>
<keyword evidence="3" id="KW-0520">NAD</keyword>
<dbReference type="PANTHER" id="PTHR43103:SF5">
    <property type="entry name" value="4-EPIMERASE, PUTATIVE (AFU_ORTHOLOGUE AFUA_7G00360)-RELATED"/>
    <property type="match status" value="1"/>
</dbReference>
<dbReference type="RefSeq" id="WP_241037714.1">
    <property type="nucleotide sequence ID" value="NZ_BAAAJF010000005.1"/>
</dbReference>
<evidence type="ECO:0000313" key="5">
    <source>
        <dbReference type="EMBL" id="MCH6167374.1"/>
    </source>
</evidence>
<dbReference type="Proteomes" id="UP001299970">
    <property type="component" value="Unassembled WGS sequence"/>
</dbReference>
<accession>A0ABS9TFQ6</accession>
<evidence type="ECO:0000256" key="2">
    <source>
        <dbReference type="ARBA" id="ARBA00023002"/>
    </source>
</evidence>
<evidence type="ECO:0000256" key="3">
    <source>
        <dbReference type="ARBA" id="ARBA00023027"/>
    </source>
</evidence>
<dbReference type="Pfam" id="PF01370">
    <property type="entry name" value="Epimerase"/>
    <property type="match status" value="1"/>
</dbReference>
<sequence>MRIAVTGAAGRLGRYVVARALKAGHGVLAVDLPAAVPATTTDVEWRAADLTELDEVRAALSGTDAVVHLGALTSPRYPEPEVYRTNVGGTYNVLVAAEEHGLRAVCVASSVNAIGGIYSADPRYDYFPVDEEHPSYCEDSYSLSKWLVEQQMAAFARRRPHVPFSALRLHALREDITAARAAGDNDDQHERLHLWGWTSFDSAAAACLLALHRPAPGHGVYNIVGTRTASTTASEELARRWYPQVPLRAPLPGDAGFYSTAKALAELGWDARDEHPAVSAGEQSPPSD</sequence>
<keyword evidence="6" id="KW-1185">Reference proteome</keyword>
<name>A0ABS9TFQ6_9PSEU</name>
<dbReference type="SUPFAM" id="SSF51735">
    <property type="entry name" value="NAD(P)-binding Rossmann-fold domains"/>
    <property type="match status" value="1"/>
</dbReference>
<evidence type="ECO:0000259" key="4">
    <source>
        <dbReference type="Pfam" id="PF01370"/>
    </source>
</evidence>
<keyword evidence="2" id="KW-0560">Oxidoreductase</keyword>
<comment type="similarity">
    <text evidence="1">Belongs to the NAD(P)-dependent epimerase/dehydratase family.</text>
</comment>
<gene>
    <name evidence="5" type="ORF">MMF94_16945</name>
</gene>
<protein>
    <submittedName>
        <fullName evidence="5">NAD(P)-dependent oxidoreductase</fullName>
    </submittedName>
</protein>